<dbReference type="InterPro" id="IPR029479">
    <property type="entry name" value="Nitroreductase"/>
</dbReference>
<evidence type="ECO:0000259" key="3">
    <source>
        <dbReference type="Pfam" id="PF00881"/>
    </source>
</evidence>
<dbReference type="Proteomes" id="UP000192772">
    <property type="component" value="Unassembled WGS sequence"/>
</dbReference>
<dbReference type="Gene3D" id="3.40.109.10">
    <property type="entry name" value="NADH Oxidase"/>
    <property type="match status" value="1"/>
</dbReference>
<evidence type="ECO:0000256" key="1">
    <source>
        <dbReference type="ARBA" id="ARBA00007118"/>
    </source>
</evidence>
<dbReference type="GO" id="GO:0016491">
    <property type="term" value="F:oxidoreductase activity"/>
    <property type="evidence" value="ECO:0007669"/>
    <property type="project" value="UniProtKB-KW"/>
</dbReference>
<dbReference type="PANTHER" id="PTHR43673:SF10">
    <property type="entry name" value="NADH DEHYDROGENASE_NAD(P)H NITROREDUCTASE XCC3605-RELATED"/>
    <property type="match status" value="1"/>
</dbReference>
<dbReference type="PANTHER" id="PTHR43673">
    <property type="entry name" value="NAD(P)H NITROREDUCTASE YDGI-RELATED"/>
    <property type="match status" value="1"/>
</dbReference>
<dbReference type="CDD" id="cd02062">
    <property type="entry name" value="Nitro_FMN_reductase"/>
    <property type="match status" value="1"/>
</dbReference>
<keyword evidence="2" id="KW-0560">Oxidoreductase</keyword>
<feature type="domain" description="Nitroreductase" evidence="3">
    <location>
        <begin position="10"/>
        <end position="186"/>
    </location>
</feature>
<dbReference type="EMBL" id="MVHP01000003">
    <property type="protein sequence ID" value="ORA68261.1"/>
    <property type="molecule type" value="Genomic_DNA"/>
</dbReference>
<name>A0A1X0D788_9MYCO</name>
<accession>A0A1X0D788</accession>
<dbReference type="RefSeq" id="WP_083042483.1">
    <property type="nucleotide sequence ID" value="NZ_JBCGVB010000014.1"/>
</dbReference>
<dbReference type="Pfam" id="PF00881">
    <property type="entry name" value="Nitroreductase"/>
    <property type="match status" value="1"/>
</dbReference>
<evidence type="ECO:0000313" key="4">
    <source>
        <dbReference type="EMBL" id="ORA68261.1"/>
    </source>
</evidence>
<comment type="caution">
    <text evidence="4">The sequence shown here is derived from an EMBL/GenBank/DDBJ whole genome shotgun (WGS) entry which is preliminary data.</text>
</comment>
<gene>
    <name evidence="4" type="ORF">BST23_04035</name>
</gene>
<proteinExistence type="inferred from homology"/>
<reference evidence="4 5" key="1">
    <citation type="submission" date="2017-02" db="EMBL/GenBank/DDBJ databases">
        <title>The new phylogeny of genus Mycobacterium.</title>
        <authorList>
            <person name="Tortoli E."/>
            <person name="Trovato A."/>
            <person name="Cirillo D.M."/>
        </authorList>
    </citation>
    <scope>NUCLEOTIDE SEQUENCE [LARGE SCALE GENOMIC DNA]</scope>
    <source>
        <strain evidence="4 5">FI-09383</strain>
    </source>
</reference>
<dbReference type="OrthoDB" id="3774920at2"/>
<comment type="similarity">
    <text evidence="1">Belongs to the nitroreductase family.</text>
</comment>
<dbReference type="SUPFAM" id="SSF55469">
    <property type="entry name" value="FMN-dependent nitroreductase-like"/>
    <property type="match status" value="1"/>
</dbReference>
<organism evidence="4 5">
    <name type="scientific">Mycolicibacterium elephantis</name>
    <dbReference type="NCBI Taxonomy" id="81858"/>
    <lineage>
        <taxon>Bacteria</taxon>
        <taxon>Bacillati</taxon>
        <taxon>Actinomycetota</taxon>
        <taxon>Actinomycetes</taxon>
        <taxon>Mycobacteriales</taxon>
        <taxon>Mycobacteriaceae</taxon>
        <taxon>Mycolicibacterium</taxon>
    </lineage>
</organism>
<dbReference type="STRING" id="81858.BST23_04035"/>
<evidence type="ECO:0000256" key="2">
    <source>
        <dbReference type="ARBA" id="ARBA00023002"/>
    </source>
</evidence>
<sequence length="215" mass="24166">MDIDRLLTSTRSARRSLDLDAPVDHGVVKDCLRIGMQAANGSNQQSWRWLVVAGEDLRRRLAELYRDAYLQRVGGQLIADLLPDDMPGRKIMSSTEWLVQNMANVPLLVIPCYEPYLPRVDGDESFYQATLYGSIFPAVWNFALALHSRGYGTCVTTLHLTHEEAVRVLLRIPDSYVQGCLLPVGRLRSGVTFRPAERRPITEVVAVDTWEGPSL</sequence>
<evidence type="ECO:0000313" key="5">
    <source>
        <dbReference type="Proteomes" id="UP000192772"/>
    </source>
</evidence>
<protein>
    <submittedName>
        <fullName evidence="4">Nitroreductase</fullName>
    </submittedName>
</protein>
<dbReference type="AlphaFoldDB" id="A0A1X0D788"/>
<dbReference type="InterPro" id="IPR000415">
    <property type="entry name" value="Nitroreductase-like"/>
</dbReference>